<dbReference type="OrthoDB" id="655030at2759"/>
<evidence type="ECO:0000259" key="4">
    <source>
        <dbReference type="Pfam" id="PF01494"/>
    </source>
</evidence>
<comment type="caution">
    <text evidence="5">The sequence shown here is derived from an EMBL/GenBank/DDBJ whole genome shotgun (WGS) entry which is preliminary data.</text>
</comment>
<dbReference type="Gene3D" id="3.50.50.60">
    <property type="entry name" value="FAD/NAD(P)-binding domain"/>
    <property type="match status" value="1"/>
</dbReference>
<dbReference type="PANTHER" id="PTHR46865">
    <property type="entry name" value="OXIDOREDUCTASE-RELATED"/>
    <property type="match status" value="1"/>
</dbReference>
<keyword evidence="5" id="KW-0503">Monooxygenase</keyword>
<dbReference type="Proteomes" id="UP001150942">
    <property type="component" value="Unassembled WGS sequence"/>
</dbReference>
<dbReference type="AlphaFoldDB" id="A0A9W9MXN7"/>
<reference evidence="5" key="1">
    <citation type="submission" date="2022-11" db="EMBL/GenBank/DDBJ databases">
        <authorList>
            <person name="Petersen C."/>
        </authorList>
    </citation>
    <scope>NUCLEOTIDE SEQUENCE</scope>
    <source>
        <strain evidence="5">IBT 20477</strain>
    </source>
</reference>
<evidence type="ECO:0000256" key="1">
    <source>
        <dbReference type="ARBA" id="ARBA00022630"/>
    </source>
</evidence>
<keyword evidence="1" id="KW-0285">Flavoprotein</keyword>
<dbReference type="PANTHER" id="PTHR46865:SF2">
    <property type="entry name" value="MONOOXYGENASE"/>
    <property type="match status" value="1"/>
</dbReference>
<evidence type="ECO:0000313" key="5">
    <source>
        <dbReference type="EMBL" id="KAJ5209302.1"/>
    </source>
</evidence>
<dbReference type="InterPro" id="IPR002938">
    <property type="entry name" value="FAD-bd"/>
</dbReference>
<dbReference type="InterPro" id="IPR051704">
    <property type="entry name" value="FAD_aromatic-hydroxylase"/>
</dbReference>
<evidence type="ECO:0000313" key="6">
    <source>
        <dbReference type="Proteomes" id="UP001150942"/>
    </source>
</evidence>
<feature type="domain" description="FAD-binding" evidence="4">
    <location>
        <begin position="4"/>
        <end position="307"/>
    </location>
</feature>
<dbReference type="Gene3D" id="3.30.9.10">
    <property type="entry name" value="D-Amino Acid Oxidase, subunit A, domain 2"/>
    <property type="match status" value="1"/>
</dbReference>
<protein>
    <submittedName>
        <fullName evidence="5">Monooxygenase FAD-binding</fullName>
    </submittedName>
</protein>
<dbReference type="SUPFAM" id="SSF51905">
    <property type="entry name" value="FAD/NAD(P)-binding domain"/>
    <property type="match status" value="1"/>
</dbReference>
<keyword evidence="2" id="KW-0274">FAD</keyword>
<dbReference type="GO" id="GO:0071949">
    <property type="term" value="F:FAD binding"/>
    <property type="evidence" value="ECO:0007669"/>
    <property type="project" value="InterPro"/>
</dbReference>
<keyword evidence="3" id="KW-0560">Oxidoreductase</keyword>
<keyword evidence="6" id="KW-1185">Reference proteome</keyword>
<name>A0A9W9MXN7_9EURO</name>
<gene>
    <name evidence="5" type="ORF">N7449_003681</name>
</gene>
<organism evidence="5 6">
    <name type="scientific">Penicillium cf. viridicatum</name>
    <dbReference type="NCBI Taxonomy" id="2972119"/>
    <lineage>
        <taxon>Eukaryota</taxon>
        <taxon>Fungi</taxon>
        <taxon>Dikarya</taxon>
        <taxon>Ascomycota</taxon>
        <taxon>Pezizomycotina</taxon>
        <taxon>Eurotiomycetes</taxon>
        <taxon>Eurotiomycetidae</taxon>
        <taxon>Eurotiales</taxon>
        <taxon>Aspergillaceae</taxon>
        <taxon>Penicillium</taxon>
    </lineage>
</organism>
<evidence type="ECO:0000256" key="3">
    <source>
        <dbReference type="ARBA" id="ARBA00023002"/>
    </source>
</evidence>
<accession>A0A9W9MXN7</accession>
<dbReference type="Pfam" id="PF01494">
    <property type="entry name" value="FAD_binding_3"/>
    <property type="match status" value="1"/>
</dbReference>
<evidence type="ECO:0000256" key="2">
    <source>
        <dbReference type="ARBA" id="ARBA00022827"/>
    </source>
</evidence>
<dbReference type="EMBL" id="JAPQKQ010000002">
    <property type="protein sequence ID" value="KAJ5209302.1"/>
    <property type="molecule type" value="Genomic_DNA"/>
</dbReference>
<dbReference type="InterPro" id="IPR036188">
    <property type="entry name" value="FAD/NAD-bd_sf"/>
</dbReference>
<sequence>MALKVLICGGGVAGPALAYWLAQIGHHVVVVERFPVLRATGAQIDFRGQGIEAVKRMGLTDAVRRKLVDEAGVSLIDTKGNVKATILANKSGKGAQSLTSEQREIYLWQNGGRLHENDRGVVAYFSDGSSDTFDLLVGADGQGSHIRKNILSPGAPNEYHQLGIHVAYWFVPWVESDNNMCKAYLSPGGRLIMSRSHNKTETQVYFMLRSDSEEVRDIPKGSIGQEKHFWAQKFREAGWQADRFIKGMDTTENWFCQNVVQIKTNTWHSGRVVLLGDAAHCPSPLSGMGTSSSLVGAYVLAGEIARSEDLSQAFQNYSRTMRPFMDEIQQLNVGWIPWAVPNSQWAISLVHLIIGLAYFLHIPQLISRYSNDGDGDWKLPDYPELDVDRVDRVDQEEIQ</sequence>
<dbReference type="PRINTS" id="PR00420">
    <property type="entry name" value="RNGMNOXGNASE"/>
</dbReference>
<dbReference type="GO" id="GO:0004497">
    <property type="term" value="F:monooxygenase activity"/>
    <property type="evidence" value="ECO:0007669"/>
    <property type="project" value="UniProtKB-KW"/>
</dbReference>
<reference evidence="5" key="2">
    <citation type="journal article" date="2023" name="IMA Fungus">
        <title>Comparative genomic study of the Penicillium genus elucidates a diverse pangenome and 15 lateral gene transfer events.</title>
        <authorList>
            <person name="Petersen C."/>
            <person name="Sorensen T."/>
            <person name="Nielsen M.R."/>
            <person name="Sondergaard T.E."/>
            <person name="Sorensen J.L."/>
            <person name="Fitzpatrick D.A."/>
            <person name="Frisvad J.C."/>
            <person name="Nielsen K.L."/>
        </authorList>
    </citation>
    <scope>NUCLEOTIDE SEQUENCE</scope>
    <source>
        <strain evidence="5">IBT 20477</strain>
    </source>
</reference>
<proteinExistence type="predicted"/>